<dbReference type="RefSeq" id="WP_014996588.1">
    <property type="nucleotide sequence ID" value="NC_018691.1"/>
</dbReference>
<keyword evidence="3" id="KW-1185">Reference proteome</keyword>
<dbReference type="OrthoDB" id="5497412at2"/>
<dbReference type="AlphaFoldDB" id="K0CL72"/>
<dbReference type="GO" id="GO:0003677">
    <property type="term" value="F:DNA binding"/>
    <property type="evidence" value="ECO:0007669"/>
    <property type="project" value="InterPro"/>
</dbReference>
<dbReference type="eggNOG" id="COG2771">
    <property type="taxonomic scope" value="Bacteria"/>
</dbReference>
<dbReference type="Proteomes" id="UP000006286">
    <property type="component" value="Chromosome"/>
</dbReference>
<dbReference type="PATRIC" id="fig|930169.3.peg.4240"/>
<dbReference type="InterPro" id="IPR016032">
    <property type="entry name" value="Sig_transdc_resp-reg_C-effctor"/>
</dbReference>
<evidence type="ECO:0000259" key="1">
    <source>
        <dbReference type="SMART" id="SM00421"/>
    </source>
</evidence>
<name>K0CL72_ALCDB</name>
<dbReference type="SMART" id="SM00421">
    <property type="entry name" value="HTH_LUXR"/>
    <property type="match status" value="1"/>
</dbReference>
<reference evidence="2 3" key="1">
    <citation type="journal article" date="2012" name="J. Bacteriol.">
        <title>Complete genome sequence of Alcanivorax dieselolei type strain B5.</title>
        <authorList>
            <person name="Lai Q."/>
            <person name="Li W."/>
            <person name="Shao Z."/>
        </authorList>
    </citation>
    <scope>NUCLEOTIDE SEQUENCE [LARGE SCALE GENOMIC DNA]</scope>
    <source>
        <strain evidence="3">DSM 16502 / CGMCC 1.3690 / B-5</strain>
    </source>
</reference>
<dbReference type="SUPFAM" id="SSF46894">
    <property type="entry name" value="C-terminal effector domain of the bipartite response regulators"/>
    <property type="match status" value="1"/>
</dbReference>
<dbReference type="InterPro" id="IPR000792">
    <property type="entry name" value="Tscrpt_reg_LuxR_C"/>
</dbReference>
<dbReference type="Gene3D" id="1.10.10.10">
    <property type="entry name" value="Winged helix-like DNA-binding domain superfamily/Winged helix DNA-binding domain"/>
    <property type="match status" value="1"/>
</dbReference>
<dbReference type="KEGG" id="adi:B5T_04277"/>
<accession>K0CL72</accession>
<dbReference type="HOGENOM" id="CLU_037939_3_1_6"/>
<evidence type="ECO:0000313" key="2">
    <source>
        <dbReference type="EMBL" id="AFT72537.1"/>
    </source>
</evidence>
<dbReference type="GO" id="GO:0006355">
    <property type="term" value="P:regulation of DNA-templated transcription"/>
    <property type="evidence" value="ECO:0007669"/>
    <property type="project" value="InterPro"/>
</dbReference>
<protein>
    <submittedName>
        <fullName evidence="2">Transcriptional regulator, LuxR family protein</fullName>
    </submittedName>
</protein>
<dbReference type="EMBL" id="CP003466">
    <property type="protein sequence ID" value="AFT72537.1"/>
    <property type="molecule type" value="Genomic_DNA"/>
</dbReference>
<dbReference type="STRING" id="930169.B5T_04277"/>
<sequence>MKSSSRLPFSGRQYDELLDVLYATPMDQNYWSMFLDKLVRVSRSRSARLLVLDRVAEQVQSSMKINIDDSAHQQYVDHFVNACPWRPELKQKPSGQLYSTYLDFSCRQNRFYQTEFYNDWARGLDIHHGVCGTVYQNRDHTVQLLVQRTRDHGPYHHVDTTWFNGLVPHIRRAIQLNLEAAGLRRRALAGELAAHRPFILLGPAGRVDYLCQRAEALLANENALLYRNGRLMFRHRPLQQRFLHSVNGILTSAGRDWRHAGDLLLAPRLGDQPLACLLSPLAPEVGRILFPVEGRALLHFHLPEETVHVDEEHVATLFGLTPAEAKVARAIAEGGTLADLADRQGISVQTARSQLKSVFRKTGTTRQNELAARVLKSPALSPAPPPITLP</sequence>
<organism evidence="2 3">
    <name type="scientific">Alcanivorax dieselolei (strain DSM 16502 / CGMCC 1.3690 / MCCC 1A00001 / B-5)</name>
    <name type="common">Alloalcanivorax dieselolei</name>
    <dbReference type="NCBI Taxonomy" id="930169"/>
    <lineage>
        <taxon>Bacteria</taxon>
        <taxon>Pseudomonadati</taxon>
        <taxon>Pseudomonadota</taxon>
        <taxon>Gammaproteobacteria</taxon>
        <taxon>Oceanospirillales</taxon>
        <taxon>Alcanivoracaceae</taxon>
        <taxon>Alloalcanivorax</taxon>
    </lineage>
</organism>
<feature type="domain" description="HTH luxR-type" evidence="1">
    <location>
        <begin position="317"/>
        <end position="374"/>
    </location>
</feature>
<gene>
    <name evidence="2" type="ordered locus">B5T_04277</name>
</gene>
<evidence type="ECO:0000313" key="3">
    <source>
        <dbReference type="Proteomes" id="UP000006286"/>
    </source>
</evidence>
<dbReference type="InterPro" id="IPR036388">
    <property type="entry name" value="WH-like_DNA-bd_sf"/>
</dbReference>
<proteinExistence type="predicted"/>